<accession>A0ABQ7IWK9</accession>
<keyword evidence="4" id="KW-0408">Iron</keyword>
<evidence type="ECO:0000256" key="4">
    <source>
        <dbReference type="ARBA" id="ARBA00023004"/>
    </source>
</evidence>
<keyword evidence="6" id="KW-0812">Transmembrane</keyword>
<dbReference type="Pfam" id="PF00067">
    <property type="entry name" value="p450"/>
    <property type="match status" value="1"/>
</dbReference>
<evidence type="ECO:0000313" key="7">
    <source>
        <dbReference type="EMBL" id="KAF7936006.1"/>
    </source>
</evidence>
<evidence type="ECO:0000256" key="1">
    <source>
        <dbReference type="ARBA" id="ARBA00001971"/>
    </source>
</evidence>
<comment type="similarity">
    <text evidence="2">Belongs to the cytochrome P450 family.</text>
</comment>
<comment type="cofactor">
    <cofactor evidence="1">
        <name>heme</name>
        <dbReference type="ChEBI" id="CHEBI:30413"/>
    </cofactor>
</comment>
<dbReference type="InterPro" id="IPR001128">
    <property type="entry name" value="Cyt_P450"/>
</dbReference>
<reference evidence="7 8" key="1">
    <citation type="journal article" date="2020" name="Genome Biol. Evol.">
        <title>Comparative genomics of Sclerotiniaceae.</title>
        <authorList>
            <person name="Valero Jimenez C.A."/>
            <person name="Steentjes M."/>
            <person name="Scholten O.E."/>
            <person name="Van Kan J.A.L."/>
        </authorList>
    </citation>
    <scope>NUCLEOTIDE SEQUENCE [LARGE SCALE GENOMIC DNA]</scope>
    <source>
        <strain evidence="7 8">B1</strain>
    </source>
</reference>
<dbReference type="InterPro" id="IPR002403">
    <property type="entry name" value="Cyt_P450_E_grp-IV"/>
</dbReference>
<dbReference type="Gene3D" id="1.10.630.10">
    <property type="entry name" value="Cytochrome P450"/>
    <property type="match status" value="1"/>
</dbReference>
<evidence type="ECO:0000256" key="3">
    <source>
        <dbReference type="ARBA" id="ARBA00022723"/>
    </source>
</evidence>
<dbReference type="PANTHER" id="PTHR24305:SF226">
    <property type="entry name" value="CYTOCHROME P450 MONOOXYGENASE"/>
    <property type="match status" value="1"/>
</dbReference>
<dbReference type="PRINTS" id="PR00385">
    <property type="entry name" value="P450"/>
</dbReference>
<feature type="transmembrane region" description="Helical" evidence="6">
    <location>
        <begin position="12"/>
        <end position="32"/>
    </location>
</feature>
<keyword evidence="6" id="KW-1133">Transmembrane helix</keyword>
<evidence type="ECO:0008006" key="9">
    <source>
        <dbReference type="Google" id="ProtNLM"/>
    </source>
</evidence>
<dbReference type="RefSeq" id="XP_038813584.1">
    <property type="nucleotide sequence ID" value="XM_038949845.1"/>
</dbReference>
<keyword evidence="5" id="KW-0843">Virulence</keyword>
<keyword evidence="6" id="KW-0472">Membrane</keyword>
<evidence type="ECO:0000256" key="5">
    <source>
        <dbReference type="ARBA" id="ARBA00023026"/>
    </source>
</evidence>
<dbReference type="EMBL" id="RCSX01000004">
    <property type="protein sequence ID" value="KAF7936006.1"/>
    <property type="molecule type" value="Genomic_DNA"/>
</dbReference>
<sequence>MDTLGRLSEVAVYALGIIVSLILFALSYQLVLHPLKDYPGPFIAKFTDGYGGYHAVKRRLHLAIYFDHLKYGPVYRQAPNRLVFNTSSALRAIYLHPSINKARIYAHTQFNPQINIFGTLERERHRQKRKIYGKVLSERSLRSFEPTMSSEIDVFLKLLLETKNEVVNVSPLCERLTTDVAGQLAFGQPLDTQTEERNRAFPRAMISMNGLVSIFSEVAWPIMSKTWPLLRRLNQKNGMAFSKSIQSIIQKRVALPQDAKHDFYSIAGGEVGEGIESLGHSELWAEAVFFIPAGGTTLSAALSSLFFYLSRHPTVYTLLATEIRDTFSSGLDIKSGAQLSSCKYLRACIDETLRMSPPFLATFWREPYSGHTEPFVVDGHVIPRGTMVGVNPYCVMHNEEYFPEPFAFRPERWLTSEEGSFRQQLTSHLLNSTPKEEQNLASMRAAFAPFALGDTGCLGKAMAYHETSLAIAKTLWYFDFEKASGEAGKLGEGQPGNMNGRDRVDEYQLLDLAVADHDGPNLVFAPREEYWRELSDGGLKV</sequence>
<dbReference type="InterPro" id="IPR050121">
    <property type="entry name" value="Cytochrome_P450_monoxygenase"/>
</dbReference>
<evidence type="ECO:0000313" key="8">
    <source>
        <dbReference type="Proteomes" id="UP000783213"/>
    </source>
</evidence>
<evidence type="ECO:0000256" key="6">
    <source>
        <dbReference type="SAM" id="Phobius"/>
    </source>
</evidence>
<gene>
    <name evidence="7" type="ORF">EAE98_002225</name>
</gene>
<proteinExistence type="inferred from homology"/>
<dbReference type="Proteomes" id="UP000783213">
    <property type="component" value="Unassembled WGS sequence"/>
</dbReference>
<protein>
    <recommendedName>
        <fullName evidence="9">Cytochrome P450</fullName>
    </recommendedName>
</protein>
<keyword evidence="3" id="KW-0479">Metal-binding</keyword>
<keyword evidence="8" id="KW-1185">Reference proteome</keyword>
<dbReference type="GeneID" id="62228999"/>
<dbReference type="SUPFAM" id="SSF48264">
    <property type="entry name" value="Cytochrome P450"/>
    <property type="match status" value="1"/>
</dbReference>
<organism evidence="7 8">
    <name type="scientific">Botrytis deweyae</name>
    <dbReference type="NCBI Taxonomy" id="2478750"/>
    <lineage>
        <taxon>Eukaryota</taxon>
        <taxon>Fungi</taxon>
        <taxon>Dikarya</taxon>
        <taxon>Ascomycota</taxon>
        <taxon>Pezizomycotina</taxon>
        <taxon>Leotiomycetes</taxon>
        <taxon>Helotiales</taxon>
        <taxon>Sclerotiniaceae</taxon>
        <taxon>Botrytis</taxon>
    </lineage>
</organism>
<dbReference type="PANTHER" id="PTHR24305">
    <property type="entry name" value="CYTOCHROME P450"/>
    <property type="match status" value="1"/>
</dbReference>
<dbReference type="InterPro" id="IPR036396">
    <property type="entry name" value="Cyt_P450_sf"/>
</dbReference>
<name>A0ABQ7IWK9_9HELO</name>
<comment type="caution">
    <text evidence="7">The sequence shown here is derived from an EMBL/GenBank/DDBJ whole genome shotgun (WGS) entry which is preliminary data.</text>
</comment>
<dbReference type="PRINTS" id="PR00465">
    <property type="entry name" value="EP450IV"/>
</dbReference>
<evidence type="ECO:0000256" key="2">
    <source>
        <dbReference type="ARBA" id="ARBA00010617"/>
    </source>
</evidence>